<dbReference type="Proteomes" id="UP000033558">
    <property type="component" value="Plasmid pBin4p1"/>
</dbReference>
<sequence>MATAAQVQSLIKSYVTSDDNNFQLTVQQILDYENEHKHFNSANTIKTILRTNPKTNKKTYSAKKANRIINNPLIEAAISTVPKNQLVTSEAVESFLQELFEEYKNSEKLRQRGLCNKRKILLEGPPGTGKTMTASIIASKLHLPLYKVQTHHIINSKMGATAVQLNSVFQLIQYNTGVYLFDEFESIGKSRPLINKDQGNADGEMSRVLDSLLQFIENDDSESIILAATNTKYLLDKALFRRFDDVIHYELPDNAEIKQLYKQQFQNNNDAPVLITDKIIEQSKSLCQADIVRICDNAKKYSILHNKPINEMQILRFIDRQKKIYEK</sequence>
<evidence type="ECO:0000313" key="6">
    <source>
        <dbReference type="Proteomes" id="UP000033558"/>
    </source>
</evidence>
<evidence type="ECO:0000259" key="4">
    <source>
        <dbReference type="SMART" id="SM00382"/>
    </source>
</evidence>
<dbReference type="RefSeq" id="WP_046318145.1">
    <property type="nucleotide sequence ID" value="NZ_JBHSZT010000002.1"/>
</dbReference>
<gene>
    <name evidence="5" type="ORF">JG30_13000</name>
</gene>
<keyword evidence="5" id="KW-0614">Plasmid</keyword>
<dbReference type="InterPro" id="IPR003959">
    <property type="entry name" value="ATPase_AAA_core"/>
</dbReference>
<dbReference type="GO" id="GO:0005524">
    <property type="term" value="F:ATP binding"/>
    <property type="evidence" value="ECO:0007669"/>
    <property type="project" value="UniProtKB-KW"/>
</dbReference>
<evidence type="ECO:0000256" key="1">
    <source>
        <dbReference type="ARBA" id="ARBA00006914"/>
    </source>
</evidence>
<dbReference type="GO" id="GO:0016887">
    <property type="term" value="F:ATP hydrolysis activity"/>
    <property type="evidence" value="ECO:0007669"/>
    <property type="project" value="InterPro"/>
</dbReference>
<feature type="domain" description="AAA+ ATPase" evidence="4">
    <location>
        <begin position="116"/>
        <end position="253"/>
    </location>
</feature>
<name>A0A0F4LMJ3_9LACO</name>
<keyword evidence="6" id="KW-1185">Reference proteome</keyword>
<dbReference type="InterPro" id="IPR027417">
    <property type="entry name" value="P-loop_NTPase"/>
</dbReference>
<evidence type="ECO:0000256" key="2">
    <source>
        <dbReference type="ARBA" id="ARBA00022741"/>
    </source>
</evidence>
<dbReference type="HOGENOM" id="CLU_000688_25_0_9"/>
<dbReference type="SUPFAM" id="SSF52540">
    <property type="entry name" value="P-loop containing nucleoside triphosphate hydrolases"/>
    <property type="match status" value="1"/>
</dbReference>
<dbReference type="PANTHER" id="PTHR23073">
    <property type="entry name" value="26S PROTEASOME REGULATORY SUBUNIT"/>
    <property type="match status" value="1"/>
</dbReference>
<dbReference type="SMART" id="SM00382">
    <property type="entry name" value="AAA"/>
    <property type="match status" value="1"/>
</dbReference>
<evidence type="ECO:0000256" key="3">
    <source>
        <dbReference type="ARBA" id="ARBA00022840"/>
    </source>
</evidence>
<reference evidence="5 6" key="1">
    <citation type="submission" date="2015-01" db="EMBL/GenBank/DDBJ databases">
        <title>Comparative genomics of the lactic acid bacteria isolated from the honey bee gut.</title>
        <authorList>
            <person name="Ellegaard K.M."/>
            <person name="Tamarit D."/>
            <person name="Javelind E."/>
            <person name="Olofsson T."/>
            <person name="Andersson S.G."/>
            <person name="Vasquez A."/>
        </authorList>
    </citation>
    <scope>NUCLEOTIDE SEQUENCE [LARGE SCALE GENOMIC DNA]</scope>
    <source>
        <strain evidence="5 6">Bin4</strain>
        <plasmid evidence="5">pBin4p1</plasmid>
    </source>
</reference>
<dbReference type="OrthoDB" id="9806903at2"/>
<dbReference type="EMBL" id="JXJQ01000022">
    <property type="protein sequence ID" value="KJY59523.1"/>
    <property type="molecule type" value="Genomic_DNA"/>
</dbReference>
<dbReference type="Gene3D" id="3.40.50.300">
    <property type="entry name" value="P-loop containing nucleotide triphosphate hydrolases"/>
    <property type="match status" value="1"/>
</dbReference>
<dbReference type="InterPro" id="IPR003593">
    <property type="entry name" value="AAA+_ATPase"/>
</dbReference>
<evidence type="ECO:0000313" key="5">
    <source>
        <dbReference type="EMBL" id="KJY59523.1"/>
    </source>
</evidence>
<protein>
    <submittedName>
        <fullName evidence="5">ATPase, AAA family</fullName>
    </submittedName>
</protein>
<keyword evidence="2" id="KW-0547">Nucleotide-binding</keyword>
<dbReference type="InterPro" id="IPR050221">
    <property type="entry name" value="26S_Proteasome_ATPase"/>
</dbReference>
<dbReference type="AlphaFoldDB" id="A0A0F4LMJ3"/>
<keyword evidence="3" id="KW-0067">ATP-binding</keyword>
<proteinExistence type="inferred from homology"/>
<comment type="similarity">
    <text evidence="1">Belongs to the AAA ATPase family.</text>
</comment>
<accession>A0A0F4LMJ3</accession>
<dbReference type="CDD" id="cd19481">
    <property type="entry name" value="RecA-like_protease"/>
    <property type="match status" value="1"/>
</dbReference>
<comment type="caution">
    <text evidence="5">The sequence shown here is derived from an EMBL/GenBank/DDBJ whole genome shotgun (WGS) entry which is preliminary data.</text>
</comment>
<dbReference type="Pfam" id="PF00004">
    <property type="entry name" value="AAA"/>
    <property type="match status" value="1"/>
</dbReference>
<geneLocation type="plasmid" evidence="5">
    <name>pBin4p1</name>
</geneLocation>
<dbReference type="PATRIC" id="fig|1218492.5.peg.96"/>
<organism evidence="5 6">
    <name type="scientific">Bombilactobacillus mellifer</name>
    <dbReference type="NCBI Taxonomy" id="1218492"/>
    <lineage>
        <taxon>Bacteria</taxon>
        <taxon>Bacillati</taxon>
        <taxon>Bacillota</taxon>
        <taxon>Bacilli</taxon>
        <taxon>Lactobacillales</taxon>
        <taxon>Lactobacillaceae</taxon>
        <taxon>Bombilactobacillus</taxon>
    </lineage>
</organism>